<name>A0A0E9R1K6_ANGAN</name>
<reference evidence="1" key="2">
    <citation type="journal article" date="2015" name="Fish Shellfish Immunol.">
        <title>Early steps in the European eel (Anguilla anguilla)-Vibrio vulnificus interaction in the gills: Role of the RtxA13 toxin.</title>
        <authorList>
            <person name="Callol A."/>
            <person name="Pajuelo D."/>
            <person name="Ebbesson L."/>
            <person name="Teles M."/>
            <person name="MacKenzie S."/>
            <person name="Amaro C."/>
        </authorList>
    </citation>
    <scope>NUCLEOTIDE SEQUENCE</scope>
</reference>
<dbReference type="EMBL" id="GBXM01085935">
    <property type="protein sequence ID" value="JAH22642.1"/>
    <property type="molecule type" value="Transcribed_RNA"/>
</dbReference>
<proteinExistence type="predicted"/>
<organism evidence="1">
    <name type="scientific">Anguilla anguilla</name>
    <name type="common">European freshwater eel</name>
    <name type="synonym">Muraena anguilla</name>
    <dbReference type="NCBI Taxonomy" id="7936"/>
    <lineage>
        <taxon>Eukaryota</taxon>
        <taxon>Metazoa</taxon>
        <taxon>Chordata</taxon>
        <taxon>Craniata</taxon>
        <taxon>Vertebrata</taxon>
        <taxon>Euteleostomi</taxon>
        <taxon>Actinopterygii</taxon>
        <taxon>Neopterygii</taxon>
        <taxon>Teleostei</taxon>
        <taxon>Anguilliformes</taxon>
        <taxon>Anguillidae</taxon>
        <taxon>Anguilla</taxon>
    </lineage>
</organism>
<accession>A0A0E9R1K6</accession>
<sequence length="19" mass="2336">MFCTHQFKLQVGWCFTVFL</sequence>
<reference evidence="1" key="1">
    <citation type="submission" date="2014-11" db="EMBL/GenBank/DDBJ databases">
        <authorList>
            <person name="Amaro Gonzalez C."/>
        </authorList>
    </citation>
    <scope>NUCLEOTIDE SEQUENCE</scope>
</reference>
<evidence type="ECO:0000313" key="1">
    <source>
        <dbReference type="EMBL" id="JAH22642.1"/>
    </source>
</evidence>
<dbReference type="AlphaFoldDB" id="A0A0E9R1K6"/>
<protein>
    <submittedName>
        <fullName evidence="1">Uncharacterized protein</fullName>
    </submittedName>
</protein>